<sequence>DSRTCNMDGPTSGTSCDSGQVKMGPLAEDKEGQHGDGVQNASTNISRQSTPLPYATRRPTYHCYDILDTPYLFLDHLTHSYSTCTMLSSCINDLPVKPDATEMVQSYWGSVPEPLDTRTQGMEAHTLTPHTVDTTHSPACCKLPYWVTAQAWTFEHTAAMWTHQLRVNYGSILHSFIYRNPY</sequence>
<feature type="region of interest" description="Disordered" evidence="1">
    <location>
        <begin position="1"/>
        <end position="51"/>
    </location>
</feature>
<name>A0A0D0CUJ2_9AGAM</name>
<organism evidence="2 3">
    <name type="scientific">Paxillus rubicundulus Ve08.2h10</name>
    <dbReference type="NCBI Taxonomy" id="930991"/>
    <lineage>
        <taxon>Eukaryota</taxon>
        <taxon>Fungi</taxon>
        <taxon>Dikarya</taxon>
        <taxon>Basidiomycota</taxon>
        <taxon>Agaricomycotina</taxon>
        <taxon>Agaricomycetes</taxon>
        <taxon>Agaricomycetidae</taxon>
        <taxon>Boletales</taxon>
        <taxon>Paxilineae</taxon>
        <taxon>Paxillaceae</taxon>
        <taxon>Paxillus</taxon>
    </lineage>
</organism>
<evidence type="ECO:0000256" key="1">
    <source>
        <dbReference type="SAM" id="MobiDB-lite"/>
    </source>
</evidence>
<dbReference type="Proteomes" id="UP000054538">
    <property type="component" value="Unassembled WGS sequence"/>
</dbReference>
<dbReference type="AlphaFoldDB" id="A0A0D0CUJ2"/>
<reference evidence="2 3" key="1">
    <citation type="submission" date="2014-04" db="EMBL/GenBank/DDBJ databases">
        <authorList>
            <consortium name="DOE Joint Genome Institute"/>
            <person name="Kuo A."/>
            <person name="Kohler A."/>
            <person name="Jargeat P."/>
            <person name="Nagy L.G."/>
            <person name="Floudas D."/>
            <person name="Copeland A."/>
            <person name="Barry K.W."/>
            <person name="Cichocki N."/>
            <person name="Veneault-Fourrey C."/>
            <person name="LaButti K."/>
            <person name="Lindquist E.A."/>
            <person name="Lipzen A."/>
            <person name="Lundell T."/>
            <person name="Morin E."/>
            <person name="Murat C."/>
            <person name="Sun H."/>
            <person name="Tunlid A."/>
            <person name="Henrissat B."/>
            <person name="Grigoriev I.V."/>
            <person name="Hibbett D.S."/>
            <person name="Martin F."/>
            <person name="Nordberg H.P."/>
            <person name="Cantor M.N."/>
            <person name="Hua S.X."/>
        </authorList>
    </citation>
    <scope>NUCLEOTIDE SEQUENCE [LARGE SCALE GENOMIC DNA]</scope>
    <source>
        <strain evidence="2 3">Ve08.2h10</strain>
    </source>
</reference>
<keyword evidence="3" id="KW-1185">Reference proteome</keyword>
<dbReference type="InParanoid" id="A0A0D0CUJ2"/>
<protein>
    <submittedName>
        <fullName evidence="2">Uncharacterized protein</fullName>
    </submittedName>
</protein>
<accession>A0A0D0CUJ2</accession>
<dbReference type="HOGENOM" id="CLU_1485453_0_0_1"/>
<evidence type="ECO:0000313" key="3">
    <source>
        <dbReference type="Proteomes" id="UP000054538"/>
    </source>
</evidence>
<feature type="non-terminal residue" evidence="2">
    <location>
        <position position="1"/>
    </location>
</feature>
<reference evidence="3" key="2">
    <citation type="submission" date="2015-01" db="EMBL/GenBank/DDBJ databases">
        <title>Evolutionary Origins and Diversification of the Mycorrhizal Mutualists.</title>
        <authorList>
            <consortium name="DOE Joint Genome Institute"/>
            <consortium name="Mycorrhizal Genomics Consortium"/>
            <person name="Kohler A."/>
            <person name="Kuo A."/>
            <person name="Nagy L.G."/>
            <person name="Floudas D."/>
            <person name="Copeland A."/>
            <person name="Barry K.W."/>
            <person name="Cichocki N."/>
            <person name="Veneault-Fourrey C."/>
            <person name="LaButti K."/>
            <person name="Lindquist E.A."/>
            <person name="Lipzen A."/>
            <person name="Lundell T."/>
            <person name="Morin E."/>
            <person name="Murat C."/>
            <person name="Riley R."/>
            <person name="Ohm R."/>
            <person name="Sun H."/>
            <person name="Tunlid A."/>
            <person name="Henrissat B."/>
            <person name="Grigoriev I.V."/>
            <person name="Hibbett D.S."/>
            <person name="Martin F."/>
        </authorList>
    </citation>
    <scope>NUCLEOTIDE SEQUENCE [LARGE SCALE GENOMIC DNA]</scope>
    <source>
        <strain evidence="3">Ve08.2h10</strain>
    </source>
</reference>
<gene>
    <name evidence="2" type="ORF">PAXRUDRAFT_174644</name>
</gene>
<evidence type="ECO:0000313" key="2">
    <source>
        <dbReference type="EMBL" id="KIK74781.1"/>
    </source>
</evidence>
<proteinExistence type="predicted"/>
<dbReference type="EMBL" id="KN828565">
    <property type="protein sequence ID" value="KIK74781.1"/>
    <property type="molecule type" value="Genomic_DNA"/>
</dbReference>
<feature type="compositionally biased region" description="Polar residues" evidence="1">
    <location>
        <begin position="9"/>
        <end position="18"/>
    </location>
</feature>
<dbReference type="OrthoDB" id="2708364at2759"/>
<feature type="compositionally biased region" description="Polar residues" evidence="1">
    <location>
        <begin position="39"/>
        <end position="51"/>
    </location>
</feature>